<keyword evidence="6" id="KW-0227">DNA damage</keyword>
<dbReference type="EMBL" id="JANIEX010000156">
    <property type="protein sequence ID" value="KAJ3572108.1"/>
    <property type="molecule type" value="Genomic_DNA"/>
</dbReference>
<evidence type="ECO:0000313" key="12">
    <source>
        <dbReference type="Proteomes" id="UP001213000"/>
    </source>
</evidence>
<dbReference type="PANTHER" id="PTHR15822:SF4">
    <property type="entry name" value="TYROSYL-DNA PHOSPHODIESTERASE 2"/>
    <property type="match status" value="1"/>
</dbReference>
<evidence type="ECO:0000256" key="7">
    <source>
        <dbReference type="ARBA" id="ARBA00022801"/>
    </source>
</evidence>
<keyword evidence="5" id="KW-0479">Metal-binding</keyword>
<name>A0AAD5VWT7_9AGAR</name>
<dbReference type="GO" id="GO:0004518">
    <property type="term" value="F:nuclease activity"/>
    <property type="evidence" value="ECO:0007669"/>
    <property type="project" value="UniProtKB-KW"/>
</dbReference>
<dbReference type="GO" id="GO:0005737">
    <property type="term" value="C:cytoplasm"/>
    <property type="evidence" value="ECO:0007669"/>
    <property type="project" value="TreeGrafter"/>
</dbReference>
<dbReference type="Proteomes" id="UP001213000">
    <property type="component" value="Unassembled WGS sequence"/>
</dbReference>
<dbReference type="SUPFAM" id="SSF56219">
    <property type="entry name" value="DNase I-like"/>
    <property type="match status" value="1"/>
</dbReference>
<evidence type="ECO:0000313" key="11">
    <source>
        <dbReference type="EMBL" id="KAJ3572108.1"/>
    </source>
</evidence>
<keyword evidence="7" id="KW-0378">Hydrolase</keyword>
<comment type="cofactor">
    <cofactor evidence="2">
        <name>Mg(2+)</name>
        <dbReference type="ChEBI" id="CHEBI:18420"/>
    </cofactor>
</comment>
<evidence type="ECO:0008006" key="13">
    <source>
        <dbReference type="Google" id="ProtNLM"/>
    </source>
</evidence>
<evidence type="ECO:0000256" key="3">
    <source>
        <dbReference type="ARBA" id="ARBA00004123"/>
    </source>
</evidence>
<sequence>MSRANFLQVPGQLLQRWRSLSTSSQRSNPSLPLPGLDHCLYRHTDTNGWEPISIPQSSLGVVGPSSTIPKFQIITWNIEFSVSHIEERTNGILDYIWNYVLTSASETLGTIPTILLFQEVADEAFPAFLSHPFIQFNYDLTDISERNFRSYYGTITCIPRSLTPFVTAINRVPFENSAMGRDVLIVDLDLPHFSNFRHSFPCRPESSRIRICNTHLESLRGHGDRARPKQLRHISQLLLNADGGLVAGDMNCIAPTDNQVPASLGFTDAWEGIHPQAPLVHGYTWGYQPPSRRYPPGRLDKVLSLGKLTPVSIERFGVGQRVEVEGSYFWLSDHYGLVAQFTVG</sequence>
<accession>A0AAD5VWT7</accession>
<keyword evidence="12" id="KW-1185">Reference proteome</keyword>
<evidence type="ECO:0000256" key="6">
    <source>
        <dbReference type="ARBA" id="ARBA00022763"/>
    </source>
</evidence>
<organism evidence="11 12">
    <name type="scientific">Leucocoprinus birnbaumii</name>
    <dbReference type="NCBI Taxonomy" id="56174"/>
    <lineage>
        <taxon>Eukaryota</taxon>
        <taxon>Fungi</taxon>
        <taxon>Dikarya</taxon>
        <taxon>Basidiomycota</taxon>
        <taxon>Agaricomycotina</taxon>
        <taxon>Agaricomycetes</taxon>
        <taxon>Agaricomycetidae</taxon>
        <taxon>Agaricales</taxon>
        <taxon>Agaricineae</taxon>
        <taxon>Agaricaceae</taxon>
        <taxon>Leucocoprinus</taxon>
    </lineage>
</organism>
<gene>
    <name evidence="11" type="ORF">NP233_g3303</name>
</gene>
<dbReference type="PANTHER" id="PTHR15822">
    <property type="entry name" value="TRAF AND TNF RECEPTOR-ASSOCIATED PROTEIN"/>
    <property type="match status" value="1"/>
</dbReference>
<comment type="subcellular location">
    <subcellularLocation>
        <location evidence="3">Nucleus</location>
    </subcellularLocation>
</comment>
<dbReference type="GO" id="GO:0006302">
    <property type="term" value="P:double-strand break repair"/>
    <property type="evidence" value="ECO:0007669"/>
    <property type="project" value="TreeGrafter"/>
</dbReference>
<evidence type="ECO:0000256" key="9">
    <source>
        <dbReference type="ARBA" id="ARBA00023204"/>
    </source>
</evidence>
<dbReference type="InterPro" id="IPR051547">
    <property type="entry name" value="TDP2-like"/>
</dbReference>
<evidence type="ECO:0000256" key="2">
    <source>
        <dbReference type="ARBA" id="ARBA00001946"/>
    </source>
</evidence>
<comment type="caution">
    <text evidence="11">The sequence shown here is derived from an EMBL/GenBank/DDBJ whole genome shotgun (WGS) entry which is preliminary data.</text>
</comment>
<evidence type="ECO:0000256" key="4">
    <source>
        <dbReference type="ARBA" id="ARBA00022722"/>
    </source>
</evidence>
<protein>
    <recommendedName>
        <fullName evidence="13">Endonuclease/exonuclease/phosphatase domain-containing protein</fullName>
    </recommendedName>
</protein>
<dbReference type="Gene3D" id="3.60.10.10">
    <property type="entry name" value="Endonuclease/exonuclease/phosphatase"/>
    <property type="match status" value="1"/>
</dbReference>
<comment type="cofactor">
    <cofactor evidence="1">
        <name>Mn(2+)</name>
        <dbReference type="ChEBI" id="CHEBI:29035"/>
    </cofactor>
</comment>
<dbReference type="InterPro" id="IPR036691">
    <property type="entry name" value="Endo/exonu/phosph_ase_sf"/>
</dbReference>
<evidence type="ECO:0000256" key="5">
    <source>
        <dbReference type="ARBA" id="ARBA00022723"/>
    </source>
</evidence>
<evidence type="ECO:0000256" key="10">
    <source>
        <dbReference type="ARBA" id="ARBA00023242"/>
    </source>
</evidence>
<reference evidence="11" key="1">
    <citation type="submission" date="2022-07" db="EMBL/GenBank/DDBJ databases">
        <title>Genome Sequence of Leucocoprinus birnbaumii.</title>
        <authorList>
            <person name="Buettner E."/>
        </authorList>
    </citation>
    <scope>NUCLEOTIDE SEQUENCE</scope>
    <source>
        <strain evidence="11">VT141</strain>
    </source>
</reference>
<dbReference type="GO" id="GO:0003697">
    <property type="term" value="F:single-stranded DNA binding"/>
    <property type="evidence" value="ECO:0007669"/>
    <property type="project" value="TreeGrafter"/>
</dbReference>
<dbReference type="GO" id="GO:0070260">
    <property type="term" value="F:5'-tyrosyl-DNA phosphodiesterase activity"/>
    <property type="evidence" value="ECO:0007669"/>
    <property type="project" value="TreeGrafter"/>
</dbReference>
<evidence type="ECO:0000256" key="1">
    <source>
        <dbReference type="ARBA" id="ARBA00001936"/>
    </source>
</evidence>
<dbReference type="GO" id="GO:0046872">
    <property type="term" value="F:metal ion binding"/>
    <property type="evidence" value="ECO:0007669"/>
    <property type="project" value="UniProtKB-KW"/>
</dbReference>
<dbReference type="AlphaFoldDB" id="A0AAD5VWT7"/>
<dbReference type="CDD" id="cd09080">
    <property type="entry name" value="TDP2"/>
    <property type="match status" value="1"/>
</dbReference>
<dbReference type="GO" id="GO:0005634">
    <property type="term" value="C:nucleus"/>
    <property type="evidence" value="ECO:0007669"/>
    <property type="project" value="UniProtKB-SubCell"/>
</dbReference>
<evidence type="ECO:0000256" key="8">
    <source>
        <dbReference type="ARBA" id="ARBA00022842"/>
    </source>
</evidence>
<keyword evidence="10" id="KW-0539">Nucleus</keyword>
<keyword evidence="8" id="KW-0460">Magnesium</keyword>
<keyword evidence="9" id="KW-0234">DNA repair</keyword>
<keyword evidence="4" id="KW-0540">Nuclease</keyword>
<proteinExistence type="predicted"/>